<protein>
    <recommendedName>
        <fullName evidence="3">Phytanoyl-CoA dioxygenase</fullName>
    </recommendedName>
</protein>
<gene>
    <name evidence="1" type="ORF">RB624_28590</name>
</gene>
<comment type="caution">
    <text evidence="1">The sequence shown here is derived from an EMBL/GenBank/DDBJ whole genome shotgun (WGS) entry which is preliminary data.</text>
</comment>
<accession>A0ABU0Y2F4</accession>
<evidence type="ECO:0000313" key="2">
    <source>
        <dbReference type="Proteomes" id="UP001237592"/>
    </source>
</evidence>
<evidence type="ECO:0000313" key="1">
    <source>
        <dbReference type="EMBL" id="MDQ4629858.1"/>
    </source>
</evidence>
<name>A0ABU0Y2F4_9BURK</name>
<organism evidence="1 2">
    <name type="scientific">Janthinobacterium lividum</name>
    <dbReference type="NCBI Taxonomy" id="29581"/>
    <lineage>
        <taxon>Bacteria</taxon>
        <taxon>Pseudomonadati</taxon>
        <taxon>Pseudomonadota</taxon>
        <taxon>Betaproteobacteria</taxon>
        <taxon>Burkholderiales</taxon>
        <taxon>Oxalobacteraceae</taxon>
        <taxon>Janthinobacterium</taxon>
    </lineage>
</organism>
<evidence type="ECO:0008006" key="3">
    <source>
        <dbReference type="Google" id="ProtNLM"/>
    </source>
</evidence>
<dbReference type="EMBL" id="JAVFKP010000018">
    <property type="protein sequence ID" value="MDQ4629858.1"/>
    <property type="molecule type" value="Genomic_DNA"/>
</dbReference>
<keyword evidence="2" id="KW-1185">Reference proteome</keyword>
<dbReference type="Proteomes" id="UP001237592">
    <property type="component" value="Unassembled WGS sequence"/>
</dbReference>
<dbReference type="RefSeq" id="WP_070257354.1">
    <property type="nucleotide sequence ID" value="NZ_CBCRWJ010000017.1"/>
</dbReference>
<proteinExistence type="predicted"/>
<sequence>MNPDHSAEAIASFHLPVLTPQQCADVVERLLDLEPFWLRRTRHFPIHTLGATYYYDIVGMPARPYERLARQYNPFLLDHFGEVYDALLASLGAALGQPVVYHPALALPGFHMFGGHPALRASEDLDLVHEQWQGGRETADFPGNPIHLDRGHLAVGLGAAPTLSVTLLIAAAGRGAGMKMWPFGLERTGNLDESEILALLQREPFEQIHYQTGAAFIHSGRRYHQARGFDGAPGDYRITLQGHAVWQGGQWQLFW</sequence>
<reference evidence="1 2" key="1">
    <citation type="submission" date="2023-08" db="EMBL/GenBank/DDBJ databases">
        <title>Draft genome sequence of Janthinobacterium lividum.</title>
        <authorList>
            <person name="Chun B.H."/>
            <person name="Lee Y."/>
        </authorList>
    </citation>
    <scope>NUCLEOTIDE SEQUENCE [LARGE SCALE GENOMIC DNA]</scope>
    <source>
        <strain evidence="1 2">AMJK</strain>
    </source>
</reference>